<comment type="caution">
    <text evidence="2">The sequence shown here is derived from an EMBL/GenBank/DDBJ whole genome shotgun (WGS) entry which is preliminary data.</text>
</comment>
<keyword evidence="1" id="KW-1133">Transmembrane helix</keyword>
<protein>
    <submittedName>
        <fullName evidence="2">Uncharacterized protein</fullName>
    </submittedName>
</protein>
<organism evidence="2">
    <name type="scientific">marine sediment metagenome</name>
    <dbReference type="NCBI Taxonomy" id="412755"/>
    <lineage>
        <taxon>unclassified sequences</taxon>
        <taxon>metagenomes</taxon>
        <taxon>ecological metagenomes</taxon>
    </lineage>
</organism>
<keyword evidence="1" id="KW-0472">Membrane</keyword>
<evidence type="ECO:0000313" key="2">
    <source>
        <dbReference type="EMBL" id="GAF74334.1"/>
    </source>
</evidence>
<evidence type="ECO:0000256" key="1">
    <source>
        <dbReference type="SAM" id="Phobius"/>
    </source>
</evidence>
<dbReference type="EMBL" id="BARS01009416">
    <property type="protein sequence ID" value="GAF74334.1"/>
    <property type="molecule type" value="Genomic_DNA"/>
</dbReference>
<sequence>DKTYDIRKIGGDKIALLGIFIAALLIARIIVVSKSALVLSEPIKLTQAGLSVSMPAGNGWKSEKQWNHHENSFSLSSGFALGPGRPTAWARCRYLLAAETTTPQMRFEQMASEIDGVIIKTDWMQVDTLAIDWALIEKPQTPLSFIFGTAKLPNNHQLDIEVRQIMGDAEMAERTFKRIVKTLSFKDN</sequence>
<accession>X0RZS7</accession>
<feature type="non-terminal residue" evidence="2">
    <location>
        <position position="1"/>
    </location>
</feature>
<keyword evidence="1" id="KW-0812">Transmembrane</keyword>
<proteinExistence type="predicted"/>
<name>X0RZS7_9ZZZZ</name>
<dbReference type="AlphaFoldDB" id="X0RZS7"/>
<feature type="transmembrane region" description="Helical" evidence="1">
    <location>
        <begin position="14"/>
        <end position="31"/>
    </location>
</feature>
<reference evidence="2" key="1">
    <citation type="journal article" date="2014" name="Front. Microbiol.">
        <title>High frequency of phylogenetically diverse reductive dehalogenase-homologous genes in deep subseafloor sedimentary metagenomes.</title>
        <authorList>
            <person name="Kawai M."/>
            <person name="Futagami T."/>
            <person name="Toyoda A."/>
            <person name="Takaki Y."/>
            <person name="Nishi S."/>
            <person name="Hori S."/>
            <person name="Arai W."/>
            <person name="Tsubouchi T."/>
            <person name="Morono Y."/>
            <person name="Uchiyama I."/>
            <person name="Ito T."/>
            <person name="Fujiyama A."/>
            <person name="Inagaki F."/>
            <person name="Takami H."/>
        </authorList>
    </citation>
    <scope>NUCLEOTIDE SEQUENCE</scope>
    <source>
        <strain evidence="2">Expedition CK06-06</strain>
    </source>
</reference>
<gene>
    <name evidence="2" type="ORF">S01H1_17713</name>
</gene>